<reference evidence="2 3" key="1">
    <citation type="submission" date="2012-10" db="EMBL/GenBank/DDBJ databases">
        <authorList>
            <person name="Zafar N."/>
            <person name="Inman J."/>
            <person name="Hall N."/>
            <person name="Lorenzi H."/>
            <person name="Caler E."/>
        </authorList>
    </citation>
    <scope>NUCLEOTIDE SEQUENCE [LARGE SCALE GENOMIC DNA]</scope>
    <source>
        <strain evidence="2 3">IP1</strain>
    </source>
</reference>
<dbReference type="PANTHER" id="PTHR22957">
    <property type="entry name" value="TBC1 DOMAIN FAMILY MEMBER GTPASE-ACTIVATING PROTEIN"/>
    <property type="match status" value="1"/>
</dbReference>
<gene>
    <name evidence="2" type="ORF">EIN_096710</name>
</gene>
<sequence length="477" mass="56368">MFDIRVYQKNFYCKHMPQLTKQQQTPIAFMSFHLIHSLFCAQASEMLDEIAPPPTRLTYESVLTQVEALKCDLQLEKEKALWGVTHPSEVSSLLLSLRWKLFLKCLPTDGTQWTTEIRKHRKAYEDLCIERSSDLVELFEQNPLDSYSSDANLIGPDQDEFVGNDAIKARVSWDIKKDIKRTKLEKRIQTCENRQMLHKILFLYAMKHPEINYTQGFNELIAVLFNVMMNDYMKVNTLLEKQSNSPTNSFLRELFSQQNLEHDVYILFEKLMEGIRVWYETNENESKHILERCDDIVKYLSIKDPHIYQIFCELEVEPQLFLLRWVRILFCQVFNTTDLYYIWDVLFAHDNLLELLNHLCVVVMSLPRETVCSGDGLNVFNIFFNYPRKFPIYFIVHCALNSYTEKNRPLFKELYPLPLRKEKNKRRTPNPSTGELQKELSFDTRNSLDTDGMYTQLVFIEDNLENVLESLPFVSSY</sequence>
<dbReference type="Gene3D" id="1.10.8.270">
    <property type="entry name" value="putative rabgap domain of human tbc1 domain family member 14 like domains"/>
    <property type="match status" value="1"/>
</dbReference>
<keyword evidence="3" id="KW-1185">Reference proteome</keyword>
<accession>A0A0A1U0J6</accession>
<protein>
    <recommendedName>
        <fullName evidence="1">Rab-GAP TBC domain-containing protein</fullName>
    </recommendedName>
</protein>
<organism evidence="2 3">
    <name type="scientific">Entamoeba invadens IP1</name>
    <dbReference type="NCBI Taxonomy" id="370355"/>
    <lineage>
        <taxon>Eukaryota</taxon>
        <taxon>Amoebozoa</taxon>
        <taxon>Evosea</taxon>
        <taxon>Archamoebae</taxon>
        <taxon>Mastigamoebida</taxon>
        <taxon>Entamoebidae</taxon>
        <taxon>Entamoeba</taxon>
    </lineage>
</organism>
<dbReference type="Proteomes" id="UP000014680">
    <property type="component" value="Unassembled WGS sequence"/>
</dbReference>
<dbReference type="OrthoDB" id="27140at2759"/>
<dbReference type="AlphaFoldDB" id="A0A0A1U0J6"/>
<dbReference type="PANTHER" id="PTHR22957:SF661">
    <property type="entry name" value="GH16847P"/>
    <property type="match status" value="1"/>
</dbReference>
<evidence type="ECO:0000313" key="3">
    <source>
        <dbReference type="Proteomes" id="UP000014680"/>
    </source>
</evidence>
<dbReference type="RefSeq" id="XP_004254175.1">
    <property type="nucleotide sequence ID" value="XM_004254127.1"/>
</dbReference>
<dbReference type="GeneID" id="14886391"/>
<dbReference type="VEuPathDB" id="AmoebaDB:EIN_096710"/>
<dbReference type="OMA" id="ITFMQER"/>
<proteinExistence type="predicted"/>
<evidence type="ECO:0000313" key="2">
    <source>
        <dbReference type="EMBL" id="ELP87404.1"/>
    </source>
</evidence>
<dbReference type="GO" id="GO:0005096">
    <property type="term" value="F:GTPase activator activity"/>
    <property type="evidence" value="ECO:0007669"/>
    <property type="project" value="TreeGrafter"/>
</dbReference>
<feature type="domain" description="Rab-GAP TBC" evidence="1">
    <location>
        <begin position="89"/>
        <end position="350"/>
    </location>
</feature>
<dbReference type="EMBL" id="KB206860">
    <property type="protein sequence ID" value="ELP87404.1"/>
    <property type="molecule type" value="Genomic_DNA"/>
</dbReference>
<name>A0A0A1U0J6_ENTIV</name>
<dbReference type="KEGG" id="eiv:EIN_096710"/>
<evidence type="ECO:0000259" key="1">
    <source>
        <dbReference type="PROSITE" id="PS50086"/>
    </source>
</evidence>
<dbReference type="InterPro" id="IPR035969">
    <property type="entry name" value="Rab-GAP_TBC_sf"/>
</dbReference>
<dbReference type="SMART" id="SM00164">
    <property type="entry name" value="TBC"/>
    <property type="match status" value="1"/>
</dbReference>
<dbReference type="Gene3D" id="1.10.472.80">
    <property type="entry name" value="Ypt/Rab-GAP domain of gyp1p, domain 3"/>
    <property type="match status" value="1"/>
</dbReference>
<dbReference type="InterPro" id="IPR000195">
    <property type="entry name" value="Rab-GAP-TBC_dom"/>
</dbReference>
<dbReference type="PROSITE" id="PS50086">
    <property type="entry name" value="TBC_RABGAP"/>
    <property type="match status" value="1"/>
</dbReference>
<dbReference type="Pfam" id="PF00566">
    <property type="entry name" value="RabGAP-TBC"/>
    <property type="match status" value="1"/>
</dbReference>
<dbReference type="SUPFAM" id="SSF47923">
    <property type="entry name" value="Ypt/Rab-GAP domain of gyp1p"/>
    <property type="match status" value="2"/>
</dbReference>